<dbReference type="EMBL" id="JABBGG010000009">
    <property type="protein sequence ID" value="NML62511.1"/>
    <property type="molecule type" value="Genomic_DNA"/>
</dbReference>
<name>A0A848HRZ2_9BURK</name>
<evidence type="ECO:0000313" key="1">
    <source>
        <dbReference type="EMBL" id="NML62511.1"/>
    </source>
</evidence>
<organism evidence="1 2">
    <name type="scientific">Massilia polaris</name>
    <dbReference type="NCBI Taxonomy" id="2728846"/>
    <lineage>
        <taxon>Bacteria</taxon>
        <taxon>Pseudomonadati</taxon>
        <taxon>Pseudomonadota</taxon>
        <taxon>Betaproteobacteria</taxon>
        <taxon>Burkholderiales</taxon>
        <taxon>Oxalobacteraceae</taxon>
        <taxon>Telluria group</taxon>
        <taxon>Massilia</taxon>
    </lineage>
</organism>
<comment type="caution">
    <text evidence="1">The sequence shown here is derived from an EMBL/GenBank/DDBJ whole genome shotgun (WGS) entry which is preliminary data.</text>
</comment>
<gene>
    <name evidence="1" type="ORF">HHL21_15800</name>
</gene>
<dbReference type="RefSeq" id="WP_169467524.1">
    <property type="nucleotide sequence ID" value="NZ_JABBGG010000009.1"/>
</dbReference>
<protein>
    <submittedName>
        <fullName evidence="1">Uncharacterized protein</fullName>
    </submittedName>
</protein>
<dbReference type="AlphaFoldDB" id="A0A848HRZ2"/>
<evidence type="ECO:0000313" key="2">
    <source>
        <dbReference type="Proteomes" id="UP000583752"/>
    </source>
</evidence>
<sequence>MPRQGILPHDLIHYVVEDAFGYTRGFLGMVASGSDIGFAMEQSHDANNSELADQAAHAEAIVESLQAQLWSGAFDAVQFDEGLRSACVVRGRPVPDIKGVDVGERLYMAVLALTATWQVVPSYGILELDMTQL</sequence>
<dbReference type="Proteomes" id="UP000583752">
    <property type="component" value="Unassembled WGS sequence"/>
</dbReference>
<reference evidence="1 2" key="1">
    <citation type="submission" date="2020-04" db="EMBL/GenBank/DDBJ databases">
        <title>Massilia sp. RP-1-19 isolated from soil.</title>
        <authorList>
            <person name="Dahal R.H."/>
        </authorList>
    </citation>
    <scope>NUCLEOTIDE SEQUENCE [LARGE SCALE GENOMIC DNA]</scope>
    <source>
        <strain evidence="1 2">RP-1-19</strain>
    </source>
</reference>
<keyword evidence="2" id="KW-1185">Reference proteome</keyword>
<accession>A0A848HRZ2</accession>
<proteinExistence type="predicted"/>